<evidence type="ECO:0000313" key="2">
    <source>
        <dbReference type="Proteomes" id="UP001062846"/>
    </source>
</evidence>
<proteinExistence type="predicted"/>
<accession>A0ACC0NNX7</accession>
<reference evidence="1" key="1">
    <citation type="submission" date="2022-02" db="EMBL/GenBank/DDBJ databases">
        <title>Plant Genome Project.</title>
        <authorList>
            <person name="Zhang R.-G."/>
        </authorList>
    </citation>
    <scope>NUCLEOTIDE SEQUENCE</scope>
    <source>
        <strain evidence="1">AT1</strain>
    </source>
</reference>
<organism evidence="1 2">
    <name type="scientific">Rhododendron molle</name>
    <name type="common">Chinese azalea</name>
    <name type="synonym">Azalea mollis</name>
    <dbReference type="NCBI Taxonomy" id="49168"/>
    <lineage>
        <taxon>Eukaryota</taxon>
        <taxon>Viridiplantae</taxon>
        <taxon>Streptophyta</taxon>
        <taxon>Embryophyta</taxon>
        <taxon>Tracheophyta</taxon>
        <taxon>Spermatophyta</taxon>
        <taxon>Magnoliopsida</taxon>
        <taxon>eudicotyledons</taxon>
        <taxon>Gunneridae</taxon>
        <taxon>Pentapetalae</taxon>
        <taxon>asterids</taxon>
        <taxon>Ericales</taxon>
        <taxon>Ericaceae</taxon>
        <taxon>Ericoideae</taxon>
        <taxon>Rhodoreae</taxon>
        <taxon>Rhododendron</taxon>
    </lineage>
</organism>
<keyword evidence="2" id="KW-1185">Reference proteome</keyword>
<name>A0ACC0NNX7_RHOML</name>
<comment type="caution">
    <text evidence="1">The sequence shown here is derived from an EMBL/GenBank/DDBJ whole genome shotgun (WGS) entry which is preliminary data.</text>
</comment>
<gene>
    <name evidence="1" type="ORF">RHMOL_Rhmol05G0147600</name>
</gene>
<dbReference type="EMBL" id="CM046392">
    <property type="protein sequence ID" value="KAI8555093.1"/>
    <property type="molecule type" value="Genomic_DNA"/>
</dbReference>
<protein>
    <submittedName>
        <fullName evidence="1">Uncharacterized protein</fullName>
    </submittedName>
</protein>
<evidence type="ECO:0000313" key="1">
    <source>
        <dbReference type="EMBL" id="KAI8555093.1"/>
    </source>
</evidence>
<sequence>MMARSKGQARKSLVRPINVRVKKSKKISTQTKWFCSLCVMAAMSKWWHEGFLQKHYDKTYKGSSSEEENDDDEVNDEESSEEEADNCPPPPKKKSKGESKKKKKVQVCQSNGLTAICLVVRL</sequence>
<dbReference type="Proteomes" id="UP001062846">
    <property type="component" value="Chromosome 5"/>
</dbReference>